<accession>A0ABN7W2U6</accession>
<dbReference type="EMBL" id="CAJVQB010029386">
    <property type="protein sequence ID" value="CAG8813984.1"/>
    <property type="molecule type" value="Genomic_DNA"/>
</dbReference>
<gene>
    <name evidence="1" type="ORF">GMARGA_LOCUS25929</name>
</gene>
<feature type="non-terminal residue" evidence="1">
    <location>
        <position position="1"/>
    </location>
</feature>
<evidence type="ECO:0000313" key="1">
    <source>
        <dbReference type="EMBL" id="CAG8813984.1"/>
    </source>
</evidence>
<reference evidence="1 2" key="1">
    <citation type="submission" date="2021-06" db="EMBL/GenBank/DDBJ databases">
        <authorList>
            <person name="Kallberg Y."/>
            <person name="Tangrot J."/>
            <person name="Rosling A."/>
        </authorList>
    </citation>
    <scope>NUCLEOTIDE SEQUENCE [LARGE SCALE GENOMIC DNA]</scope>
    <source>
        <strain evidence="1 2">120-4 pot B 10/14</strain>
    </source>
</reference>
<proteinExistence type="predicted"/>
<dbReference type="Proteomes" id="UP000789901">
    <property type="component" value="Unassembled WGS sequence"/>
</dbReference>
<keyword evidence="2" id="KW-1185">Reference proteome</keyword>
<organism evidence="1 2">
    <name type="scientific">Gigaspora margarita</name>
    <dbReference type="NCBI Taxonomy" id="4874"/>
    <lineage>
        <taxon>Eukaryota</taxon>
        <taxon>Fungi</taxon>
        <taxon>Fungi incertae sedis</taxon>
        <taxon>Mucoromycota</taxon>
        <taxon>Glomeromycotina</taxon>
        <taxon>Glomeromycetes</taxon>
        <taxon>Diversisporales</taxon>
        <taxon>Gigasporaceae</taxon>
        <taxon>Gigaspora</taxon>
    </lineage>
</organism>
<comment type="caution">
    <text evidence="1">The sequence shown here is derived from an EMBL/GenBank/DDBJ whole genome shotgun (WGS) entry which is preliminary data.</text>
</comment>
<name>A0ABN7W2U6_GIGMA</name>
<sequence length="119" mass="13634">SDLNLEKLKLWPTDKQITETIHHSYRLACELTEFLSMIQPEDLSMNKENLLTDNNISSAINNISKEVDQISNNLYNNNKELIPANIFQNGQRYLKNVDQILDPDLLSILNNGDSGKYLV</sequence>
<protein>
    <submittedName>
        <fullName evidence="1">9335_t:CDS:1</fullName>
    </submittedName>
</protein>
<evidence type="ECO:0000313" key="2">
    <source>
        <dbReference type="Proteomes" id="UP000789901"/>
    </source>
</evidence>